<dbReference type="InterPro" id="IPR056442">
    <property type="entry name" value="GINT1_N"/>
</dbReference>
<dbReference type="InterPro" id="IPR023296">
    <property type="entry name" value="Glyco_hydro_beta-prop_sf"/>
</dbReference>
<accession>A0ABT5AHT8</accession>
<keyword evidence="3" id="KW-1185">Reference proteome</keyword>
<proteinExistence type="predicted"/>
<dbReference type="EMBL" id="JAQMUC010000060">
    <property type="protein sequence ID" value="MDB9536287.1"/>
    <property type="molecule type" value="Genomic_DNA"/>
</dbReference>
<dbReference type="PANTHER" id="PTHR48261:SF2">
    <property type="entry name" value="ACETYLGLUCOSAMINYLTRANSFERASE"/>
    <property type="match status" value="1"/>
</dbReference>
<protein>
    <recommendedName>
        <fullName evidence="1">Glucosamine inositolphosphorylceramide transferase 1 N-terminal domain-containing protein</fullName>
    </recommendedName>
</protein>
<comment type="caution">
    <text evidence="2">The sequence shown here is derived from an EMBL/GenBank/DDBJ whole genome shotgun (WGS) entry which is preliminary data.</text>
</comment>
<evidence type="ECO:0000313" key="3">
    <source>
        <dbReference type="Proteomes" id="UP001211249"/>
    </source>
</evidence>
<dbReference type="Gene3D" id="2.115.10.20">
    <property type="entry name" value="Glycosyl hydrolase domain, family 43"/>
    <property type="match status" value="2"/>
</dbReference>
<feature type="domain" description="Glucosamine inositolphosphorylceramide transferase 1 N-terminal" evidence="1">
    <location>
        <begin position="50"/>
        <end position="322"/>
    </location>
</feature>
<name>A0ABT5AHT8_9CYAN</name>
<evidence type="ECO:0000313" key="2">
    <source>
        <dbReference type="EMBL" id="MDB9536287.1"/>
    </source>
</evidence>
<reference evidence="2 3" key="1">
    <citation type="submission" date="2023-01" db="EMBL/GenBank/DDBJ databases">
        <title>Genomes from the Australian National Cyanobacteria Reference Collection.</title>
        <authorList>
            <person name="Willis A."/>
            <person name="Lee E.M.F."/>
        </authorList>
    </citation>
    <scope>NUCLEOTIDE SEQUENCE [LARGE SCALE GENOMIC DNA]</scope>
    <source>
        <strain evidence="2 3">CS-1226</strain>
    </source>
</reference>
<dbReference type="PANTHER" id="PTHR48261">
    <property type="entry name" value="ACETYLGLUCOSAMINYLTRANSFERASE"/>
    <property type="match status" value="1"/>
</dbReference>
<dbReference type="Pfam" id="PF24793">
    <property type="entry name" value="GINT1_N"/>
    <property type="match status" value="1"/>
</dbReference>
<dbReference type="Proteomes" id="UP001211249">
    <property type="component" value="Unassembled WGS sequence"/>
</dbReference>
<organism evidence="2 3">
    <name type="scientific">Dolichospermum planctonicum CS-1226</name>
    <dbReference type="NCBI Taxonomy" id="3021751"/>
    <lineage>
        <taxon>Bacteria</taxon>
        <taxon>Bacillati</taxon>
        <taxon>Cyanobacteriota</taxon>
        <taxon>Cyanophyceae</taxon>
        <taxon>Nostocales</taxon>
        <taxon>Aphanizomenonaceae</taxon>
        <taxon>Dolichospermum</taxon>
        <taxon>Dolichospermum planctonicum</taxon>
    </lineage>
</organism>
<evidence type="ECO:0000259" key="1">
    <source>
        <dbReference type="Pfam" id="PF24793"/>
    </source>
</evidence>
<sequence>MPKIEILFPFENVLNKLHNFLVIALNIWRLIDMNFAKKFIKQFVKKQENWSIGIYVGTSVVDFVAPKNINNPVLTAKDVKDVPAEFVADPFMINENGIWYMFFEVMNADDQKGDIALATSTDAFNWTYQQIVIDEYFHLSYPYVFKWNNEYYLIPESNEVNSIRLYKAVDFPTKWTFVKDLISGDKYSDASVFYFQDYWWLLTSVKSSDVLYLYYANDLLETWIEHPKSPVIKGNKNIARPGGRVIVSDGKIVRYTQDDEHLYGNQVRAFEITDLTTKNYEEKQISNNSIIKGSGRGWNKIGMHNIDPHKIDENQWIACVDGYQISWNFRSRKRNSF</sequence>
<gene>
    <name evidence="2" type="ORF">PN451_10680</name>
</gene>
<dbReference type="InterPro" id="IPR004263">
    <property type="entry name" value="Exostosin"/>
</dbReference>
<dbReference type="RefSeq" id="WP_271796113.1">
    <property type="nucleotide sequence ID" value="NZ_JAQMUC010000060.1"/>
</dbReference>
<dbReference type="SUPFAM" id="SSF75005">
    <property type="entry name" value="Arabinanase/levansucrase/invertase"/>
    <property type="match status" value="1"/>
</dbReference>